<dbReference type="CDD" id="cd06974">
    <property type="entry name" value="TerD_like"/>
    <property type="match status" value="2"/>
</dbReference>
<dbReference type="Gene3D" id="2.60.60.30">
    <property type="entry name" value="sav2460 like domains"/>
    <property type="match status" value="2"/>
</dbReference>
<proteinExistence type="predicted"/>
<name>A0A6V8LZ55_9BACT</name>
<feature type="domain" description="TerD" evidence="2">
    <location>
        <begin position="2"/>
        <end position="169"/>
    </location>
</feature>
<protein>
    <submittedName>
        <fullName evidence="3">General stress protein 16U</fullName>
    </submittedName>
</protein>
<dbReference type="InterPro" id="IPR017115">
    <property type="entry name" value="Tellurite_resistance_TerA"/>
</dbReference>
<dbReference type="InterPro" id="IPR003325">
    <property type="entry name" value="TerD"/>
</dbReference>
<comment type="caution">
    <text evidence="3">The sequence shown here is derived from an EMBL/GenBank/DDBJ whole genome shotgun (WGS) entry which is preliminary data.</text>
</comment>
<sequence length="383" mass="41733">MRLTRGQKARLAELANTQEFQVGVSLDFRGQGGADVSCFGVDQDGRLSDDRYFIFYNQPASPEGAIRMLGPASGDAERFALDLARLPQGVRRLVFAAAVDGPGVMSRLSAGCVRLLAGNEEFARFELSGEDFAQEKAIILLEVYFKDVWRVAAVGQGFSGGLGALLAHFGGEELKSRTPSPSPEPAPAKVVLEKRGDRRTVSLEKPGSPQPIRVNLNWTRKAVKRGIFGAKAKEADLDLGCMVEMQDGWTDVIQALGDSFGSVSDTPYIRLDKDDRSGASDDGENLVIMRPDLIKRVLVFAFIYEGTARFSDVEARVSVTDALGNQTVVGLDNPAFSDMFCAVCLIENTGGSIGIVKEERYFKGHKQADKHYRFGFTWTTGSK</sequence>
<dbReference type="Proteomes" id="UP000494245">
    <property type="component" value="Unassembled WGS sequence"/>
</dbReference>
<dbReference type="EMBL" id="BLTE01000016">
    <property type="protein sequence ID" value="GFK95299.1"/>
    <property type="molecule type" value="Genomic_DNA"/>
</dbReference>
<reference evidence="3 4" key="2">
    <citation type="submission" date="2020-05" db="EMBL/GenBank/DDBJ databases">
        <title>Draft genome sequence of Desulfovibrio sp. strainFSS-1.</title>
        <authorList>
            <person name="Shimoshige H."/>
            <person name="Kobayashi H."/>
            <person name="Maekawa T."/>
        </authorList>
    </citation>
    <scope>NUCLEOTIDE SEQUENCE [LARGE SCALE GENOMIC DNA]</scope>
    <source>
        <strain evidence="3 4">SIID29052-01</strain>
    </source>
</reference>
<evidence type="ECO:0000256" key="1">
    <source>
        <dbReference type="ARBA" id="ARBA00022686"/>
    </source>
</evidence>
<dbReference type="Pfam" id="PF02342">
    <property type="entry name" value="TerD"/>
    <property type="match status" value="1"/>
</dbReference>
<keyword evidence="1" id="KW-0778">Tellurium resistance</keyword>
<dbReference type="PANTHER" id="PTHR32097">
    <property type="entry name" value="CAMP-BINDING PROTEIN 1-RELATED"/>
    <property type="match status" value="1"/>
</dbReference>
<evidence type="ECO:0000259" key="2">
    <source>
        <dbReference type="Pfam" id="PF02342"/>
    </source>
</evidence>
<dbReference type="RefSeq" id="WP_173086195.1">
    <property type="nucleotide sequence ID" value="NZ_BLTE01000016.1"/>
</dbReference>
<dbReference type="PANTHER" id="PTHR32097:SF3">
    <property type="entry name" value="TELLURITE RESISTANCE PROTEIN"/>
    <property type="match status" value="1"/>
</dbReference>
<keyword evidence="4" id="KW-1185">Reference proteome</keyword>
<dbReference type="AlphaFoldDB" id="A0A6V8LZ55"/>
<gene>
    <name evidence="3" type="primary">yceD_2</name>
    <name evidence="3" type="ORF">NNJEOMEG_03158</name>
</gene>
<accession>A0A6V8LZ55</accession>
<dbReference type="InterPro" id="IPR051324">
    <property type="entry name" value="Stress/Tellurium_Resist"/>
</dbReference>
<evidence type="ECO:0000313" key="4">
    <source>
        <dbReference type="Proteomes" id="UP000494245"/>
    </source>
</evidence>
<reference evidence="3 4" key="1">
    <citation type="submission" date="2020-04" db="EMBL/GenBank/DDBJ databases">
        <authorList>
            <consortium name="Desulfovibrio sp. FSS-1 genome sequencing consortium"/>
            <person name="Shimoshige H."/>
            <person name="Kobayashi H."/>
            <person name="Maekawa T."/>
        </authorList>
    </citation>
    <scope>NUCLEOTIDE SEQUENCE [LARGE SCALE GENOMIC DNA]</scope>
    <source>
        <strain evidence="3 4">SIID29052-01</strain>
    </source>
</reference>
<dbReference type="GO" id="GO:0046690">
    <property type="term" value="P:response to tellurium ion"/>
    <property type="evidence" value="ECO:0007669"/>
    <property type="project" value="UniProtKB-KW"/>
</dbReference>
<evidence type="ECO:0000313" key="3">
    <source>
        <dbReference type="EMBL" id="GFK95299.1"/>
    </source>
</evidence>
<organism evidence="3 4">
    <name type="scientific">Fundidesulfovibrio magnetotacticus</name>
    <dbReference type="NCBI Taxonomy" id="2730080"/>
    <lineage>
        <taxon>Bacteria</taxon>
        <taxon>Pseudomonadati</taxon>
        <taxon>Thermodesulfobacteriota</taxon>
        <taxon>Desulfovibrionia</taxon>
        <taxon>Desulfovibrionales</taxon>
        <taxon>Desulfovibrionaceae</taxon>
        <taxon>Fundidesulfovibrio</taxon>
    </lineage>
</organism>
<dbReference type="PIRSF" id="PIRSF037118">
    <property type="entry name" value="Tellurite_resistance_TerA"/>
    <property type="match status" value="1"/>
</dbReference>